<dbReference type="SUPFAM" id="SSF81296">
    <property type="entry name" value="E set domains"/>
    <property type="match status" value="1"/>
</dbReference>
<protein>
    <recommendedName>
        <fullName evidence="6">sulfite oxidase</fullName>
        <ecNumber evidence="6">1.8.3.1</ecNumber>
    </recommendedName>
</protein>
<dbReference type="Proteomes" id="UP000594454">
    <property type="component" value="Chromosome 4"/>
</dbReference>
<dbReference type="Gene3D" id="3.90.420.10">
    <property type="entry name" value="Oxidoreductase, molybdopterin-binding domain"/>
    <property type="match status" value="1"/>
</dbReference>
<evidence type="ECO:0000256" key="12">
    <source>
        <dbReference type="ARBA" id="ARBA00023128"/>
    </source>
</evidence>
<dbReference type="CDD" id="cd02111">
    <property type="entry name" value="eukary_SO_Moco"/>
    <property type="match status" value="1"/>
</dbReference>
<evidence type="ECO:0000256" key="5">
    <source>
        <dbReference type="ARBA" id="ARBA00004971"/>
    </source>
</evidence>
<dbReference type="OMA" id="TWHVAEL"/>
<evidence type="ECO:0000256" key="11">
    <source>
        <dbReference type="ARBA" id="ARBA00023004"/>
    </source>
</evidence>
<dbReference type="InterPro" id="IPR001199">
    <property type="entry name" value="Cyt_B5-like_heme/steroid-bd"/>
</dbReference>
<comment type="subcellular location">
    <subcellularLocation>
        <location evidence="3">Mitochondrion intermembrane space</location>
    </subcellularLocation>
</comment>
<dbReference type="Pfam" id="PF00174">
    <property type="entry name" value="Oxidored_molyb"/>
    <property type="match status" value="1"/>
</dbReference>
<name>A0A7R8YWY1_HERIL</name>
<comment type="cofactor">
    <cofactor evidence="2">
        <name>heme b</name>
        <dbReference type="ChEBI" id="CHEBI:60344"/>
    </cofactor>
</comment>
<dbReference type="InterPro" id="IPR014756">
    <property type="entry name" value="Ig_E-set"/>
</dbReference>
<keyword evidence="10" id="KW-0560">Oxidoreductase</keyword>
<evidence type="ECO:0000256" key="10">
    <source>
        <dbReference type="ARBA" id="ARBA00023002"/>
    </source>
</evidence>
<evidence type="ECO:0000313" key="16">
    <source>
        <dbReference type="Proteomes" id="UP000594454"/>
    </source>
</evidence>
<evidence type="ECO:0000259" key="14">
    <source>
        <dbReference type="PROSITE" id="PS50255"/>
    </source>
</evidence>
<sequence length="583" mass="64860">MFGLRKLAFDARSLQNHLTVARAGSFLLARDTLPAGVDVRHSHSGNDGNGTRSFKNFTYGLLAIAGVSSGFVLFKYLDDKRSQIIDTPKNDDVANEVQHSGDKSDSETKNDLSHPKVRSDLPTYRMTDVQQHNSPEKGVWITYGIGVYDITKFVPQHPGGDKILLGAGSSVDPFWRTYQQHNTKQVLELLETFRIGNLNPEDEVGTKDLDSPWANEPKRHPVLKPAAETPFNAEPPLDILVQKFITPVEFFYVRNHLPVPVIDEKSYELEIEVEGSEKTLTLSLDELKKMPKYSVTAAIQCGGNRRSDMHAVKPVKGLSWGAAAIGNATWSGVRLRDVLKSMGVENDENKHVILEGHDLDPTAAPYAASIPLYKAMDERGDVLLAYEMNGKPLTRDHGYPVRAIVPGVVGSRNVKWLARVVVSDKESDSHWQQKDYKGFSPSTDWDTVDFSKSPAIQNLPVTSAICQPQPGEKVKVVDGFITARGYAWSGGGNKIVRVDITADGGKSWHVAELEQSDAHPGRHYSWTLWTIKIPVEEGKQEVEIWAKAVDSNYNCQPETFENTWNLRGVLSNAYHRVKVSLVR</sequence>
<dbReference type="Pfam" id="PF03404">
    <property type="entry name" value="Mo-co_dimer"/>
    <property type="match status" value="1"/>
</dbReference>
<feature type="domain" description="Cytochrome b5 heme-binding" evidence="14">
    <location>
        <begin position="121"/>
        <end position="199"/>
    </location>
</feature>
<keyword evidence="12" id="KW-0496">Mitochondrion</keyword>
<dbReference type="PANTHER" id="PTHR19372:SF7">
    <property type="entry name" value="SULFITE OXIDASE, MITOCHONDRIAL"/>
    <property type="match status" value="1"/>
</dbReference>
<organism evidence="15 16">
    <name type="scientific">Hermetia illucens</name>
    <name type="common">Black soldier fly</name>
    <dbReference type="NCBI Taxonomy" id="343691"/>
    <lineage>
        <taxon>Eukaryota</taxon>
        <taxon>Metazoa</taxon>
        <taxon>Ecdysozoa</taxon>
        <taxon>Arthropoda</taxon>
        <taxon>Hexapoda</taxon>
        <taxon>Insecta</taxon>
        <taxon>Pterygota</taxon>
        <taxon>Neoptera</taxon>
        <taxon>Endopterygota</taxon>
        <taxon>Diptera</taxon>
        <taxon>Brachycera</taxon>
        <taxon>Stratiomyomorpha</taxon>
        <taxon>Stratiomyidae</taxon>
        <taxon>Hermetiinae</taxon>
        <taxon>Hermetia</taxon>
    </lineage>
</organism>
<keyword evidence="7" id="KW-0500">Molybdenum</keyword>
<keyword evidence="9" id="KW-0479">Metal-binding</keyword>
<dbReference type="Pfam" id="PF00173">
    <property type="entry name" value="Cyt-b5"/>
    <property type="match status" value="1"/>
</dbReference>
<dbReference type="InterPro" id="IPR036374">
    <property type="entry name" value="OxRdtase_Mopterin-bd_sf"/>
</dbReference>
<evidence type="ECO:0000256" key="4">
    <source>
        <dbReference type="ARBA" id="ARBA00004678"/>
    </source>
</evidence>
<keyword evidence="11" id="KW-0408">Iron</keyword>
<dbReference type="GO" id="GO:0043546">
    <property type="term" value="F:molybdopterin cofactor binding"/>
    <property type="evidence" value="ECO:0007669"/>
    <property type="project" value="TreeGrafter"/>
</dbReference>
<evidence type="ECO:0000256" key="13">
    <source>
        <dbReference type="SAM" id="MobiDB-lite"/>
    </source>
</evidence>
<evidence type="ECO:0000256" key="8">
    <source>
        <dbReference type="ARBA" id="ARBA00022617"/>
    </source>
</evidence>
<dbReference type="Gene3D" id="3.10.120.10">
    <property type="entry name" value="Cytochrome b5-like heme/steroid binding domain"/>
    <property type="match status" value="1"/>
</dbReference>
<dbReference type="PANTHER" id="PTHR19372">
    <property type="entry name" value="SULFITE REDUCTASE"/>
    <property type="match status" value="1"/>
</dbReference>
<evidence type="ECO:0000256" key="7">
    <source>
        <dbReference type="ARBA" id="ARBA00022505"/>
    </source>
</evidence>
<dbReference type="InterPro" id="IPR005066">
    <property type="entry name" value="MoCF_OxRdtse_dimer"/>
</dbReference>
<dbReference type="InterPro" id="IPR008335">
    <property type="entry name" value="Mopterin_OxRdtase_euk"/>
</dbReference>
<dbReference type="InParanoid" id="A0A7R8YWY1"/>
<evidence type="ECO:0000256" key="1">
    <source>
        <dbReference type="ARBA" id="ARBA00001924"/>
    </source>
</evidence>
<comment type="pathway">
    <text evidence="5">Energy metabolism; sulfur metabolism.</text>
</comment>
<dbReference type="Gene3D" id="2.60.40.650">
    <property type="match status" value="1"/>
</dbReference>
<dbReference type="GO" id="GO:0005758">
    <property type="term" value="C:mitochondrial intermembrane space"/>
    <property type="evidence" value="ECO:0007669"/>
    <property type="project" value="UniProtKB-SubCell"/>
</dbReference>
<dbReference type="SUPFAM" id="SSF56524">
    <property type="entry name" value="Oxidoreductase molybdopterin-binding domain"/>
    <property type="match status" value="1"/>
</dbReference>
<evidence type="ECO:0000256" key="2">
    <source>
        <dbReference type="ARBA" id="ARBA00001970"/>
    </source>
</evidence>
<dbReference type="GO" id="GO:0030151">
    <property type="term" value="F:molybdenum ion binding"/>
    <property type="evidence" value="ECO:0007669"/>
    <property type="project" value="InterPro"/>
</dbReference>
<dbReference type="GO" id="GO:0020037">
    <property type="term" value="F:heme binding"/>
    <property type="evidence" value="ECO:0007669"/>
    <property type="project" value="TreeGrafter"/>
</dbReference>
<dbReference type="FunFam" id="3.10.120.10:FF:000007">
    <property type="entry name" value="Sulfite oxidase, mitochondrial"/>
    <property type="match status" value="1"/>
</dbReference>
<dbReference type="InterPro" id="IPR000572">
    <property type="entry name" value="OxRdtase_Mopterin-bd_dom"/>
</dbReference>
<dbReference type="UniPathway" id="UPA00096"/>
<feature type="compositionally biased region" description="Basic and acidic residues" evidence="13">
    <location>
        <begin position="99"/>
        <end position="119"/>
    </location>
</feature>
<dbReference type="EMBL" id="LR899012">
    <property type="protein sequence ID" value="CAD7088398.1"/>
    <property type="molecule type" value="Genomic_DNA"/>
</dbReference>
<dbReference type="FunFam" id="2.60.40.650:FF:000009">
    <property type="entry name" value="probable sulfite oxidase, mitochondrial"/>
    <property type="match status" value="1"/>
</dbReference>
<dbReference type="PRINTS" id="PR00363">
    <property type="entry name" value="CYTOCHROMEB5"/>
</dbReference>
<dbReference type="GO" id="GO:0006790">
    <property type="term" value="P:sulfur compound metabolic process"/>
    <property type="evidence" value="ECO:0007669"/>
    <property type="project" value="UniProtKB-UniPathway"/>
</dbReference>
<gene>
    <name evidence="15" type="ORF">HERILL_LOCUS11024</name>
</gene>
<dbReference type="InterPro" id="IPR036400">
    <property type="entry name" value="Cyt_B5-like_heme/steroid_sf"/>
</dbReference>
<keyword evidence="16" id="KW-1185">Reference proteome</keyword>
<evidence type="ECO:0000313" key="15">
    <source>
        <dbReference type="EMBL" id="CAD7088398.1"/>
    </source>
</evidence>
<comment type="cofactor">
    <cofactor evidence="1">
        <name>Mo-molybdopterin</name>
        <dbReference type="ChEBI" id="CHEBI:71302"/>
    </cofactor>
</comment>
<reference evidence="15 16" key="1">
    <citation type="submission" date="2020-11" db="EMBL/GenBank/DDBJ databases">
        <authorList>
            <person name="Wallbank WR R."/>
            <person name="Pardo Diaz C."/>
            <person name="Kozak K."/>
            <person name="Martin S."/>
            <person name="Jiggins C."/>
            <person name="Moest M."/>
            <person name="Warren A I."/>
            <person name="Generalovic N T."/>
            <person name="Byers J.R.P. K."/>
            <person name="Montejo-Kovacevich G."/>
            <person name="Yen C E."/>
        </authorList>
    </citation>
    <scope>NUCLEOTIDE SEQUENCE [LARGE SCALE GENOMIC DNA]</scope>
</reference>
<feature type="region of interest" description="Disordered" evidence="13">
    <location>
        <begin position="88"/>
        <end position="119"/>
    </location>
</feature>
<evidence type="ECO:0000256" key="9">
    <source>
        <dbReference type="ARBA" id="ARBA00022723"/>
    </source>
</evidence>
<dbReference type="SMART" id="SM01117">
    <property type="entry name" value="Cyt-b5"/>
    <property type="match status" value="1"/>
</dbReference>
<accession>A0A7R8YWY1</accession>
<dbReference type="OrthoDB" id="10051395at2759"/>
<comment type="pathway">
    <text evidence="4">Sulfur metabolism.</text>
</comment>
<dbReference type="PROSITE" id="PS50255">
    <property type="entry name" value="CYTOCHROME_B5_2"/>
    <property type="match status" value="1"/>
</dbReference>
<evidence type="ECO:0000256" key="6">
    <source>
        <dbReference type="ARBA" id="ARBA00012505"/>
    </source>
</evidence>
<dbReference type="SUPFAM" id="SSF55856">
    <property type="entry name" value="Cytochrome b5-like heme/steroid binding domain"/>
    <property type="match status" value="1"/>
</dbReference>
<keyword evidence="8" id="KW-0349">Heme</keyword>
<dbReference type="FunCoup" id="A0A7R8YWY1">
    <property type="interactions" value="1136"/>
</dbReference>
<dbReference type="EC" id="1.8.3.1" evidence="6"/>
<evidence type="ECO:0000256" key="3">
    <source>
        <dbReference type="ARBA" id="ARBA00004569"/>
    </source>
</evidence>
<dbReference type="GO" id="GO:0008482">
    <property type="term" value="F:sulfite oxidase activity"/>
    <property type="evidence" value="ECO:0007669"/>
    <property type="project" value="UniProtKB-EC"/>
</dbReference>
<dbReference type="AlphaFoldDB" id="A0A7R8YWY1"/>
<dbReference type="PRINTS" id="PR00407">
    <property type="entry name" value="EUMOPTERIN"/>
</dbReference>
<dbReference type="FunFam" id="3.90.420.10:FF:000002">
    <property type="entry name" value="sulfite oxidase, mitochondrial"/>
    <property type="match status" value="1"/>
</dbReference>
<proteinExistence type="predicted"/>